<dbReference type="CDD" id="cd03747">
    <property type="entry name" value="Ntn_PGA_like"/>
    <property type="match status" value="1"/>
</dbReference>
<proteinExistence type="inferred from homology"/>
<reference evidence="8" key="1">
    <citation type="submission" date="2016-10" db="EMBL/GenBank/DDBJ databases">
        <authorList>
            <person name="Varghese N."/>
            <person name="Submissions S."/>
        </authorList>
    </citation>
    <scope>NUCLEOTIDE SEQUENCE [LARGE SCALE GENOMIC DNA]</scope>
    <source>
        <strain evidence="8">DSM 10146</strain>
    </source>
</reference>
<feature type="binding site" evidence="5">
    <location>
        <position position="339"/>
    </location>
    <ligand>
        <name>Ca(2+)</name>
        <dbReference type="ChEBI" id="CHEBI:29108"/>
    </ligand>
</feature>
<dbReference type="EMBL" id="FNAV01000010">
    <property type="protein sequence ID" value="SDE97812.1"/>
    <property type="molecule type" value="Genomic_DNA"/>
</dbReference>
<keyword evidence="5" id="KW-0106">Calcium</keyword>
<dbReference type="GO" id="GO:0016811">
    <property type="term" value="F:hydrolase activity, acting on carbon-nitrogen (but not peptide) bonds, in linear amides"/>
    <property type="evidence" value="ECO:0007669"/>
    <property type="project" value="InterPro"/>
</dbReference>
<dbReference type="AlphaFoldDB" id="A0A1G7HBI8"/>
<evidence type="ECO:0000256" key="2">
    <source>
        <dbReference type="ARBA" id="ARBA00022801"/>
    </source>
</evidence>
<dbReference type="OrthoDB" id="9760084at2"/>
<dbReference type="PIRSF" id="PIRSF001227">
    <property type="entry name" value="Pen_acylase"/>
    <property type="match status" value="1"/>
</dbReference>
<keyword evidence="3" id="KW-0865">Zymogen</keyword>
<keyword evidence="2" id="KW-0378">Hydrolase</keyword>
<evidence type="ECO:0000256" key="5">
    <source>
        <dbReference type="PIRSR" id="PIRSR001227-2"/>
    </source>
</evidence>
<name>A0A1G7HBI8_9RHOB</name>
<dbReference type="Gene3D" id="1.10.439.10">
    <property type="entry name" value="Penicillin Amidohydrolase, domain 1"/>
    <property type="match status" value="1"/>
</dbReference>
<accession>A0A1G7HBI8</accession>
<protein>
    <submittedName>
        <fullName evidence="7">Penicillin amidase</fullName>
    </submittedName>
</protein>
<dbReference type="Gene3D" id="1.10.1400.10">
    <property type="match status" value="1"/>
</dbReference>
<dbReference type="InterPro" id="IPR029055">
    <property type="entry name" value="Ntn_hydrolases_N"/>
</dbReference>
<evidence type="ECO:0000313" key="8">
    <source>
        <dbReference type="Proteomes" id="UP000198994"/>
    </source>
</evidence>
<keyword evidence="6" id="KW-0472">Membrane</keyword>
<dbReference type="InterPro" id="IPR043147">
    <property type="entry name" value="Penicillin_amidase_A-knob"/>
</dbReference>
<feature type="binding site" evidence="5">
    <location>
        <position position="195"/>
    </location>
    <ligand>
        <name>Ca(2+)</name>
        <dbReference type="ChEBI" id="CHEBI:29108"/>
    </ligand>
</feature>
<evidence type="ECO:0000256" key="4">
    <source>
        <dbReference type="PIRSR" id="PIRSR001227-1"/>
    </source>
</evidence>
<comment type="similarity">
    <text evidence="1">Belongs to the peptidase S45 family.</text>
</comment>
<feature type="active site" description="Nucleophile" evidence="4">
    <location>
        <position position="267"/>
    </location>
</feature>
<keyword evidence="6" id="KW-0812">Transmembrane</keyword>
<dbReference type="PANTHER" id="PTHR34218:SF4">
    <property type="entry name" value="ACYL-HOMOSERINE LACTONE ACYLASE QUIP"/>
    <property type="match status" value="1"/>
</dbReference>
<dbReference type="RefSeq" id="WP_089961168.1">
    <property type="nucleotide sequence ID" value="NZ_FNAV01000010.1"/>
</dbReference>
<keyword evidence="8" id="KW-1185">Reference proteome</keyword>
<dbReference type="Gene3D" id="3.60.20.10">
    <property type="entry name" value="Glutamine Phosphoribosylpyrophosphate, subunit 1, domain 1"/>
    <property type="match status" value="1"/>
</dbReference>
<keyword evidence="6" id="KW-1133">Transmembrane helix</keyword>
<evidence type="ECO:0000256" key="6">
    <source>
        <dbReference type="SAM" id="Phobius"/>
    </source>
</evidence>
<dbReference type="InterPro" id="IPR002692">
    <property type="entry name" value="S45"/>
</dbReference>
<dbReference type="Pfam" id="PF01804">
    <property type="entry name" value="Penicil_amidase"/>
    <property type="match status" value="1"/>
</dbReference>
<dbReference type="InterPro" id="IPR023343">
    <property type="entry name" value="Penicillin_amidase_dom1"/>
</dbReference>
<dbReference type="InterPro" id="IPR043146">
    <property type="entry name" value="Penicillin_amidase_N_B-knob"/>
</dbReference>
<evidence type="ECO:0000256" key="3">
    <source>
        <dbReference type="ARBA" id="ARBA00023145"/>
    </source>
</evidence>
<evidence type="ECO:0000313" key="7">
    <source>
        <dbReference type="EMBL" id="SDE97812.1"/>
    </source>
</evidence>
<dbReference type="PANTHER" id="PTHR34218">
    <property type="entry name" value="PEPTIDASE S45 PENICILLIN AMIDASE"/>
    <property type="match status" value="1"/>
</dbReference>
<dbReference type="GO" id="GO:0017000">
    <property type="term" value="P:antibiotic biosynthetic process"/>
    <property type="evidence" value="ECO:0007669"/>
    <property type="project" value="InterPro"/>
</dbReference>
<dbReference type="Proteomes" id="UP000198994">
    <property type="component" value="Unassembled WGS sequence"/>
</dbReference>
<dbReference type="SUPFAM" id="SSF56235">
    <property type="entry name" value="N-terminal nucleophile aminohydrolases (Ntn hydrolases)"/>
    <property type="match status" value="1"/>
</dbReference>
<gene>
    <name evidence="7" type="ORF">SAMN04488105_110199</name>
</gene>
<feature type="transmembrane region" description="Helical" evidence="6">
    <location>
        <begin position="7"/>
        <end position="30"/>
    </location>
</feature>
<dbReference type="Gene3D" id="2.30.120.10">
    <property type="match status" value="1"/>
</dbReference>
<sequence>MATLFRWLLRLASTAILLSVVVVGLVYYLASRSLPDYDKDLTVAGIGAEVDIVRDNAAVPHIFAASDEDAYFGLGYAHAQDRLWQMVLMRRTVQGRLSEIFGRRTLETDILMRRLDLYPLATRSVASQTPETLAALRAYSAGVNARITEINEHSLGRGAPEFFLFDAPIAPWQPADSISLVKLMALQLSGQFRDEILRARTSLLLPDPKRLADILPDIPGAGTAALPDYASLFPGLKMPRYAARDPGTSPYKDRLSPFAERGFAGASNAWAAAPARSAGGGTLLANDPHLGFTAPSTWYLARLELSSGGVIGATVPGIPAVMLGRSQKLAWGLTSSYLDDQDLHIEELNPANPQEYRTPDGWKRFQTRRSIVEIRGEAPVTVTLRWTDNGPVLPRTRFELDAITPPGHVVSMNWTALSGNDTSVSGALRLMAAGSVQEALDEATPLYVAPSQMLTLIDREHIAMKLIGAMPLRDPAHQSQGRMPSPGWVEANRWQGVFPDSENPVWTDPDGGIVGNTNNKIIDRPFPAHVSFDWGDSQRVMRWSQLMQGRQVHTRDSFIEAQLDTVSPAARTLLPLIGRDLWFTGEAAPEGTPERQRQRALELLADWNGEMNEHLPEPLIYAAWVRALQERLIRDELGPLADAYSHVEPLFIERVYRDVDGASAWCDVIRSVAVESCSDIARMALDDALVWISERYGTALESLRWGDAHQALHRHMVLGDIPVLRYFTNIRQATSGGDFTLERGRTSGTDPDPFTSVHGATYRGVYDFADPDSSVFITSTGQSGHLLSRHYDDLGTLWRRGEYIPMSLDEDLARAASIGVTRLLRK</sequence>
<keyword evidence="5" id="KW-0479">Metal-binding</keyword>
<dbReference type="InterPro" id="IPR014395">
    <property type="entry name" value="Pen/GL7ACA/AHL_acylase"/>
</dbReference>
<evidence type="ECO:0000256" key="1">
    <source>
        <dbReference type="ARBA" id="ARBA00006586"/>
    </source>
</evidence>
<dbReference type="GO" id="GO:0046872">
    <property type="term" value="F:metal ion binding"/>
    <property type="evidence" value="ECO:0007669"/>
    <property type="project" value="UniProtKB-KW"/>
</dbReference>
<dbReference type="STRING" id="282683.SAMN04488105_110199"/>
<feature type="binding site" evidence="5">
    <location>
        <position position="342"/>
    </location>
    <ligand>
        <name>Ca(2+)</name>
        <dbReference type="ChEBI" id="CHEBI:29108"/>
    </ligand>
</feature>
<organism evidence="7 8">
    <name type="scientific">Salipiger thiooxidans</name>
    <dbReference type="NCBI Taxonomy" id="282683"/>
    <lineage>
        <taxon>Bacteria</taxon>
        <taxon>Pseudomonadati</taxon>
        <taxon>Pseudomonadota</taxon>
        <taxon>Alphaproteobacteria</taxon>
        <taxon>Rhodobacterales</taxon>
        <taxon>Roseobacteraceae</taxon>
        <taxon>Salipiger</taxon>
    </lineage>
</organism>
<comment type="cofactor">
    <cofactor evidence="5">
        <name>Ca(2+)</name>
        <dbReference type="ChEBI" id="CHEBI:29108"/>
    </cofactor>
    <text evidence="5">Binds 1 Ca(2+) ion per dimer.</text>
</comment>